<evidence type="ECO:0000256" key="5">
    <source>
        <dbReference type="SAM" id="Coils"/>
    </source>
</evidence>
<dbReference type="Proteomes" id="UP000027138">
    <property type="component" value="Unassembled WGS sequence"/>
</dbReference>
<keyword evidence="4" id="KW-0472">Membrane</keyword>
<accession>A0A067JUA6</accession>
<evidence type="ECO:0000313" key="8">
    <source>
        <dbReference type="EMBL" id="KDP26383.1"/>
    </source>
</evidence>
<evidence type="ECO:0000256" key="3">
    <source>
        <dbReference type="ARBA" id="ARBA00022989"/>
    </source>
</evidence>
<reference evidence="8 9" key="1">
    <citation type="journal article" date="2014" name="PLoS ONE">
        <title>Global Analysis of Gene Expression Profiles in Physic Nut (Jatropha curcas L.) Seedlings Exposed to Salt Stress.</title>
        <authorList>
            <person name="Zhang L."/>
            <person name="Zhang C."/>
            <person name="Wu P."/>
            <person name="Chen Y."/>
            <person name="Li M."/>
            <person name="Jiang H."/>
            <person name="Wu G."/>
        </authorList>
    </citation>
    <scope>NUCLEOTIDE SEQUENCE [LARGE SCALE GENOMIC DNA]</scope>
    <source>
        <strain evidence="9">cv. GZQX0401</strain>
        <tissue evidence="8">Young leaves</tissue>
    </source>
</reference>
<feature type="coiled-coil region" evidence="5">
    <location>
        <begin position="337"/>
        <end position="364"/>
    </location>
</feature>
<proteinExistence type="predicted"/>
<protein>
    <recommendedName>
        <fullName evidence="7">GTD-binding domain-containing protein</fullName>
    </recommendedName>
</protein>
<evidence type="ECO:0000256" key="4">
    <source>
        <dbReference type="ARBA" id="ARBA00023136"/>
    </source>
</evidence>
<evidence type="ECO:0000259" key="7">
    <source>
        <dbReference type="PROSITE" id="PS51775"/>
    </source>
</evidence>
<organism evidence="8 9">
    <name type="scientific">Jatropha curcas</name>
    <name type="common">Barbados nut</name>
    <dbReference type="NCBI Taxonomy" id="180498"/>
    <lineage>
        <taxon>Eukaryota</taxon>
        <taxon>Viridiplantae</taxon>
        <taxon>Streptophyta</taxon>
        <taxon>Embryophyta</taxon>
        <taxon>Tracheophyta</taxon>
        <taxon>Spermatophyta</taxon>
        <taxon>Magnoliopsida</taxon>
        <taxon>eudicotyledons</taxon>
        <taxon>Gunneridae</taxon>
        <taxon>Pentapetalae</taxon>
        <taxon>rosids</taxon>
        <taxon>fabids</taxon>
        <taxon>Malpighiales</taxon>
        <taxon>Euphorbiaceae</taxon>
        <taxon>Crotonoideae</taxon>
        <taxon>Jatropheae</taxon>
        <taxon>Jatropha</taxon>
    </lineage>
</organism>
<feature type="compositionally biased region" description="Polar residues" evidence="6">
    <location>
        <begin position="682"/>
        <end position="691"/>
    </location>
</feature>
<dbReference type="Pfam" id="PF04576">
    <property type="entry name" value="Zein-binding"/>
    <property type="match status" value="1"/>
</dbReference>
<dbReference type="EMBL" id="KK914893">
    <property type="protein sequence ID" value="KDP26383.1"/>
    <property type="molecule type" value="Genomic_DNA"/>
</dbReference>
<sequence>MGFRAVRSWTLSGLVVAFFDLAVAYTLLCGSAFAFVPSKLLSFFGLYMPCPCRGLFGYQNNDLCLHRLLIDLPIRKINTVKELAKNRFPYDFILFEHKSCNLHVEGIGNRKYGNGVIELEGEECSSALSGPKSQGSVDRESGYDAKGKKIMNQKHKSGIRRRRRAALGYGKLSAALSSNGTRSVSLGVPFALYDDGSGMRSEIGESLDLGSGIEDRFLGDQIVASLKLDGSHEKGKDISRDQLRVEKFNFDVEGSACDVGNVANVILVLEQALEEEKAARAVLYQELEKERAAAATAADEAMAMILRLQKDKASIEMEARQYHRVIEEKFAYDEEEMKILKEILVRREKEIHFLEKEIEAYEQMQMNFSGIDQVEDDSSYKINSKEQRRSPSIDSNETPLLMPQWIEKSKSIAEKEVAISAKWPSNYENSHTFILGKEIMSKHKELPSDFSSQGMEQKTVSIPGKEKTERDISMILPDSVLTIGEEVEKDGEHWNQEDCNMHSPMVETESTVYDVHVIDDKTVLCKENDGKESRPLSSTTSYRVQTGKFLTDSPTISMEEIEPIVHESSFDMQGKLLMSGSSVCKTFNIDSRRHSPSPVDDERLKIDNEVEWLRERLRIVQEEKEMLTFSAEHREKVNVQLKLVEDILKQLQEIQQLREPKRQASLPSSSSKVNLKKRHNRSASGENFASD</sequence>
<keyword evidence="5" id="KW-0175">Coiled coil</keyword>
<keyword evidence="3" id="KW-1133">Transmembrane helix</keyword>
<evidence type="ECO:0000256" key="1">
    <source>
        <dbReference type="ARBA" id="ARBA00004370"/>
    </source>
</evidence>
<feature type="coiled-coil region" evidence="5">
    <location>
        <begin position="270"/>
        <end position="304"/>
    </location>
</feature>
<gene>
    <name evidence="8" type="ORF">JCGZ_17541</name>
</gene>
<keyword evidence="2" id="KW-0812">Transmembrane</keyword>
<dbReference type="PANTHER" id="PTHR31422">
    <property type="entry name" value="BNAANNG28530D PROTEIN"/>
    <property type="match status" value="1"/>
</dbReference>
<dbReference type="PROSITE" id="PS51775">
    <property type="entry name" value="GTD_BINDING"/>
    <property type="match status" value="1"/>
</dbReference>
<dbReference type="OrthoDB" id="1933744at2759"/>
<dbReference type="PANTHER" id="PTHR31422:SF44">
    <property type="entry name" value="GTD-BINDING DOMAIN-CONTAINING PROTEIN"/>
    <property type="match status" value="1"/>
</dbReference>
<dbReference type="GO" id="GO:0016020">
    <property type="term" value="C:membrane"/>
    <property type="evidence" value="ECO:0007669"/>
    <property type="project" value="UniProtKB-SubCell"/>
</dbReference>
<dbReference type="STRING" id="180498.A0A067JUA6"/>
<keyword evidence="9" id="KW-1185">Reference proteome</keyword>
<dbReference type="AlphaFoldDB" id="A0A067JUA6"/>
<evidence type="ECO:0000256" key="2">
    <source>
        <dbReference type="ARBA" id="ARBA00022692"/>
    </source>
</evidence>
<evidence type="ECO:0000313" key="9">
    <source>
        <dbReference type="Proteomes" id="UP000027138"/>
    </source>
</evidence>
<evidence type="ECO:0000256" key="6">
    <source>
        <dbReference type="SAM" id="MobiDB-lite"/>
    </source>
</evidence>
<name>A0A067JUA6_JATCU</name>
<feature type="domain" description="GTD-binding" evidence="7">
    <location>
        <begin position="264"/>
        <end position="362"/>
    </location>
</feature>
<feature type="region of interest" description="Disordered" evidence="6">
    <location>
        <begin position="658"/>
        <end position="691"/>
    </location>
</feature>
<dbReference type="GO" id="GO:0080115">
    <property type="term" value="F:myosin XI tail binding"/>
    <property type="evidence" value="ECO:0007669"/>
    <property type="project" value="UniProtKB-ARBA"/>
</dbReference>
<dbReference type="InterPro" id="IPR007656">
    <property type="entry name" value="GTD-bd"/>
</dbReference>
<comment type="subcellular location">
    <subcellularLocation>
        <location evidence="1">Membrane</location>
    </subcellularLocation>
</comment>